<evidence type="ECO:0000259" key="7">
    <source>
        <dbReference type="Pfam" id="PF01636"/>
    </source>
</evidence>
<keyword evidence="4" id="KW-0809">Transit peptide</keyword>
<evidence type="ECO:0000256" key="5">
    <source>
        <dbReference type="ARBA" id="ARBA00023128"/>
    </source>
</evidence>
<comment type="caution">
    <text evidence="8">The sequence shown here is derived from an EMBL/GenBank/DDBJ whole genome shotgun (WGS) entry which is preliminary data.</text>
</comment>
<dbReference type="PANTHER" id="PTHR36091:SF1">
    <property type="entry name" value="ALTERED INHERITANCE OF MITOCHONDRIA PROTEIN 9, MITOCHONDRIAL"/>
    <property type="match status" value="1"/>
</dbReference>
<gene>
    <name evidence="8" type="ORF">BJX67DRAFT_391106</name>
</gene>
<dbReference type="InterPro" id="IPR051035">
    <property type="entry name" value="Mito_inheritance_9"/>
</dbReference>
<evidence type="ECO:0000313" key="8">
    <source>
        <dbReference type="EMBL" id="KAL2862667.1"/>
    </source>
</evidence>
<dbReference type="RefSeq" id="XP_070881646.1">
    <property type="nucleotide sequence ID" value="XM_071034721.1"/>
</dbReference>
<protein>
    <recommendedName>
        <fullName evidence="3">Altered inheritance of mitochondria protein 9, mitochondrial</fullName>
    </recommendedName>
    <alternativeName>
        <fullName evidence="6">Found in mitochondrial proteome protein 29</fullName>
    </alternativeName>
</protein>
<feature type="domain" description="Aminoglycoside phosphotransferase" evidence="7">
    <location>
        <begin position="140"/>
        <end position="230"/>
    </location>
</feature>
<dbReference type="SUPFAM" id="SSF56112">
    <property type="entry name" value="Protein kinase-like (PK-like)"/>
    <property type="match status" value="1"/>
</dbReference>
<comment type="subcellular location">
    <subcellularLocation>
        <location evidence="1">Mitochondrion</location>
    </subcellularLocation>
</comment>
<dbReference type="GeneID" id="98149793"/>
<evidence type="ECO:0000256" key="1">
    <source>
        <dbReference type="ARBA" id="ARBA00004173"/>
    </source>
</evidence>
<dbReference type="EMBL" id="JBFXLQ010000063">
    <property type="protein sequence ID" value="KAL2862667.1"/>
    <property type="molecule type" value="Genomic_DNA"/>
</dbReference>
<evidence type="ECO:0000313" key="9">
    <source>
        <dbReference type="Proteomes" id="UP001610432"/>
    </source>
</evidence>
<dbReference type="Gene3D" id="3.90.1200.10">
    <property type="match status" value="1"/>
</dbReference>
<organism evidence="8 9">
    <name type="scientific">Aspergillus lucknowensis</name>
    <dbReference type="NCBI Taxonomy" id="176173"/>
    <lineage>
        <taxon>Eukaryota</taxon>
        <taxon>Fungi</taxon>
        <taxon>Dikarya</taxon>
        <taxon>Ascomycota</taxon>
        <taxon>Pezizomycotina</taxon>
        <taxon>Eurotiomycetes</taxon>
        <taxon>Eurotiomycetidae</taxon>
        <taxon>Eurotiales</taxon>
        <taxon>Aspergillaceae</taxon>
        <taxon>Aspergillus</taxon>
        <taxon>Aspergillus subgen. Nidulantes</taxon>
    </lineage>
</organism>
<keyword evidence="9" id="KW-1185">Reference proteome</keyword>
<accession>A0ABR4LE77</accession>
<name>A0ABR4LE77_9EURO</name>
<dbReference type="InterPro" id="IPR002575">
    <property type="entry name" value="Aminoglycoside_PTrfase"/>
</dbReference>
<evidence type="ECO:0000256" key="6">
    <source>
        <dbReference type="ARBA" id="ARBA00031849"/>
    </source>
</evidence>
<comment type="similarity">
    <text evidence="2">Belongs to the AIM9 family.</text>
</comment>
<keyword evidence="5" id="KW-0496">Mitochondrion</keyword>
<reference evidence="8 9" key="1">
    <citation type="submission" date="2024-07" db="EMBL/GenBank/DDBJ databases">
        <title>Section-level genome sequencing and comparative genomics of Aspergillus sections Usti and Cavernicolus.</title>
        <authorList>
            <consortium name="Lawrence Berkeley National Laboratory"/>
            <person name="Nybo J.L."/>
            <person name="Vesth T.C."/>
            <person name="Theobald S."/>
            <person name="Frisvad J.C."/>
            <person name="Larsen T.O."/>
            <person name="Kjaerboelling I."/>
            <person name="Rothschild-Mancinelli K."/>
            <person name="Lyhne E.K."/>
            <person name="Kogle M.E."/>
            <person name="Barry K."/>
            <person name="Clum A."/>
            <person name="Na H."/>
            <person name="Ledsgaard L."/>
            <person name="Lin J."/>
            <person name="Lipzen A."/>
            <person name="Kuo A."/>
            <person name="Riley R."/>
            <person name="Mondo S."/>
            <person name="Labutti K."/>
            <person name="Haridas S."/>
            <person name="Pangalinan J."/>
            <person name="Salamov A.A."/>
            <person name="Simmons B.A."/>
            <person name="Magnuson J.K."/>
            <person name="Chen J."/>
            <person name="Drula E."/>
            <person name="Henrissat B."/>
            <person name="Wiebenga A."/>
            <person name="Lubbers R.J."/>
            <person name="Gomes A.C."/>
            <person name="Macurrencykelacurrency M.R."/>
            <person name="Stajich J."/>
            <person name="Grigoriev I.V."/>
            <person name="Mortensen U.H."/>
            <person name="De Vries R.P."/>
            <person name="Baker S.E."/>
            <person name="Andersen M.R."/>
        </authorList>
    </citation>
    <scope>NUCLEOTIDE SEQUENCE [LARGE SCALE GENOMIC DNA]</scope>
    <source>
        <strain evidence="8 9">CBS 449.75</strain>
    </source>
</reference>
<dbReference type="Proteomes" id="UP001610432">
    <property type="component" value="Unassembled WGS sequence"/>
</dbReference>
<dbReference type="InterPro" id="IPR011009">
    <property type="entry name" value="Kinase-like_dom_sf"/>
</dbReference>
<evidence type="ECO:0000256" key="4">
    <source>
        <dbReference type="ARBA" id="ARBA00022946"/>
    </source>
</evidence>
<sequence length="360" mass="40995">MDNGKNVTARIPQPIAGPKYYMTASEVATMDFVRSVVQIPASRVLAWSADANNPVRSEYIVMEEATGEKLEDVWDDFSLERRIAVMKELVFLQKKTGLHIFQEVWPYGNLYFASEEIPGTVAAEVTGDMLADVRSAVMRRFAIGPVTDRAYWHKERAEMDIDRGPWKYPRDYAVSLAHCHALLLQRYLKVAPYLLPADNSVVASHLWHTDLHAANIFVKDGRISSIIDWQGTWAITFDTPSPPPATGGIAKEVSVLDKAVRVNHGRTRCDPIRFVGDTWEDDILPLRESLIGVEKYWNELGVDIPCPIHFTDEELRFHEEDGEGWNDAQDFWDSVSMIISRDGWMPNKPYEEVRLNCSRN</sequence>
<proteinExistence type="inferred from homology"/>
<dbReference type="PANTHER" id="PTHR36091">
    <property type="entry name" value="ALTERED INHERITANCE OF MITOCHONDRIA PROTEIN 9, MITOCHONDRIAL"/>
    <property type="match status" value="1"/>
</dbReference>
<evidence type="ECO:0000256" key="3">
    <source>
        <dbReference type="ARBA" id="ARBA00016197"/>
    </source>
</evidence>
<evidence type="ECO:0000256" key="2">
    <source>
        <dbReference type="ARBA" id="ARBA00005543"/>
    </source>
</evidence>
<dbReference type="Pfam" id="PF01636">
    <property type="entry name" value="APH"/>
    <property type="match status" value="1"/>
</dbReference>